<dbReference type="InterPro" id="IPR016181">
    <property type="entry name" value="Acyl_CoA_acyltransferase"/>
</dbReference>
<dbReference type="EMBL" id="JAOTIF010000001">
    <property type="protein sequence ID" value="MCU7547594.1"/>
    <property type="molecule type" value="Genomic_DNA"/>
</dbReference>
<dbReference type="PANTHER" id="PTHR43305:SF1">
    <property type="entry name" value="FAMILY N-ACETYLTRANSFERASE, PUTATIVE (AFU_ORTHOLOGUE AFUA_2G01380)-RELATED"/>
    <property type="match status" value="1"/>
</dbReference>
<dbReference type="Gene3D" id="3.40.630.30">
    <property type="match status" value="1"/>
</dbReference>
<reference evidence="2" key="2">
    <citation type="submission" date="2023-04" db="EMBL/GenBank/DDBJ databases">
        <title>Paracnuella aquatica gen. nov., sp. nov., a member of the family Chitinophagaceae isolated from a hot spring.</title>
        <authorList>
            <person name="Wang C."/>
        </authorList>
    </citation>
    <scope>NUCLEOTIDE SEQUENCE</scope>
    <source>
        <strain evidence="2">LB-8</strain>
    </source>
</reference>
<dbReference type="RefSeq" id="WP_279295040.1">
    <property type="nucleotide sequence ID" value="NZ_JAOTIF010000001.1"/>
</dbReference>
<dbReference type="InterPro" id="IPR000182">
    <property type="entry name" value="GNAT_dom"/>
</dbReference>
<evidence type="ECO:0000313" key="3">
    <source>
        <dbReference type="Proteomes" id="UP001155483"/>
    </source>
</evidence>
<dbReference type="InterPro" id="IPR052777">
    <property type="entry name" value="Acetyltransferase_Enz"/>
</dbReference>
<evidence type="ECO:0000313" key="2">
    <source>
        <dbReference type="EMBL" id="MCU7547594.1"/>
    </source>
</evidence>
<dbReference type="PROSITE" id="PS51186">
    <property type="entry name" value="GNAT"/>
    <property type="match status" value="1"/>
</dbReference>
<protein>
    <submittedName>
        <fullName evidence="2">GNAT family N-acetyltransferase</fullName>
    </submittedName>
</protein>
<evidence type="ECO:0000259" key="1">
    <source>
        <dbReference type="PROSITE" id="PS51186"/>
    </source>
</evidence>
<reference evidence="2" key="1">
    <citation type="submission" date="2022-09" db="EMBL/GenBank/DDBJ databases">
        <authorList>
            <person name="Yuan C."/>
            <person name="Ke Z."/>
        </authorList>
    </citation>
    <scope>NUCLEOTIDE SEQUENCE</scope>
    <source>
        <strain evidence="2">LB-8</strain>
    </source>
</reference>
<gene>
    <name evidence="2" type="ORF">OCK74_00645</name>
</gene>
<dbReference type="PANTHER" id="PTHR43305">
    <property type="entry name" value="FAMILY N-ACETYLTRANSFERASE, PUTATIVE (AFU_ORTHOLOGUE AFUA_2G01380)-RELATED"/>
    <property type="match status" value="1"/>
</dbReference>
<name>A0A9X2XRR6_9BACT</name>
<feature type="domain" description="N-acetyltransferase" evidence="1">
    <location>
        <begin position="4"/>
        <end position="161"/>
    </location>
</feature>
<dbReference type="SUPFAM" id="SSF55729">
    <property type="entry name" value="Acyl-CoA N-acyltransferases (Nat)"/>
    <property type="match status" value="1"/>
</dbReference>
<dbReference type="Proteomes" id="UP001155483">
    <property type="component" value="Unassembled WGS sequence"/>
</dbReference>
<dbReference type="Pfam" id="PF00583">
    <property type="entry name" value="Acetyltransf_1"/>
    <property type="match status" value="1"/>
</dbReference>
<proteinExistence type="predicted"/>
<comment type="caution">
    <text evidence="2">The sequence shown here is derived from an EMBL/GenBank/DDBJ whole genome shotgun (WGS) entry which is preliminary data.</text>
</comment>
<keyword evidence="3" id="KW-1185">Reference proteome</keyword>
<dbReference type="AlphaFoldDB" id="A0A9X2XRR6"/>
<organism evidence="2 3">
    <name type="scientific">Paraflavisolibacter caeni</name>
    <dbReference type="NCBI Taxonomy" id="2982496"/>
    <lineage>
        <taxon>Bacteria</taxon>
        <taxon>Pseudomonadati</taxon>
        <taxon>Bacteroidota</taxon>
        <taxon>Chitinophagia</taxon>
        <taxon>Chitinophagales</taxon>
        <taxon>Chitinophagaceae</taxon>
        <taxon>Paraflavisolibacter</taxon>
    </lineage>
</organism>
<sequence>MNTITLRTIKQEDNKSLASIIRTVFEEYDTARPGTVYFDPTTDDLYSLFQTPRSVCWVAEVDGQLAGCAGIFPTPGLPDGCCEFAKFYLASFARGKGVGRKLMEQCLNTAKELGYKQVYLESLPEFNSAISLYEKLGFQPLNAPLGNSGHFGCNIWMLKNL</sequence>
<accession>A0A9X2XRR6</accession>
<dbReference type="GO" id="GO:0016747">
    <property type="term" value="F:acyltransferase activity, transferring groups other than amino-acyl groups"/>
    <property type="evidence" value="ECO:0007669"/>
    <property type="project" value="InterPro"/>
</dbReference>
<dbReference type="CDD" id="cd04301">
    <property type="entry name" value="NAT_SF"/>
    <property type="match status" value="1"/>
</dbReference>